<comment type="subcellular location">
    <subcellularLocation>
        <location evidence="1">Nucleus</location>
        <location evidence="1">Nuclear pore complex</location>
    </subcellularLocation>
</comment>
<dbReference type="Pfam" id="PF03556">
    <property type="entry name" value="Cullin_binding"/>
    <property type="match status" value="1"/>
</dbReference>
<dbReference type="GO" id="GO:0034398">
    <property type="term" value="P:telomere tethering at nuclear periphery"/>
    <property type="evidence" value="ECO:0007669"/>
    <property type="project" value="TreeGrafter"/>
</dbReference>
<evidence type="ECO:0000256" key="4">
    <source>
        <dbReference type="ARBA" id="ARBA00022816"/>
    </source>
</evidence>
<dbReference type="Gene3D" id="3.30.1610.10">
    <property type="entry name" value="Peptidase S59, nucleoporin"/>
    <property type="match status" value="1"/>
</dbReference>
<dbReference type="Pfam" id="PF13634">
    <property type="entry name" value="Nucleoporin_FG"/>
    <property type="match status" value="2"/>
</dbReference>
<evidence type="ECO:0000259" key="10">
    <source>
        <dbReference type="PROSITE" id="PS51229"/>
    </source>
</evidence>
<feature type="domain" description="DCUN1" evidence="10">
    <location>
        <begin position="69"/>
        <end position="284"/>
    </location>
</feature>
<keyword evidence="13" id="KW-1185">Reference proteome</keyword>
<feature type="region of interest" description="Disordered" evidence="9">
    <location>
        <begin position="278"/>
        <end position="323"/>
    </location>
</feature>
<accession>A0A286U8F7</accession>
<evidence type="ECO:0000313" key="13">
    <source>
        <dbReference type="Proteomes" id="UP000217199"/>
    </source>
</evidence>
<comment type="similarity">
    <text evidence="2">Belongs to the nucleoporin GLFG family.</text>
</comment>
<dbReference type="GO" id="GO:0008139">
    <property type="term" value="F:nuclear localization sequence binding"/>
    <property type="evidence" value="ECO:0007669"/>
    <property type="project" value="TreeGrafter"/>
</dbReference>
<feature type="domain" description="Peptidase S59" evidence="11">
    <location>
        <begin position="1101"/>
        <end position="1246"/>
    </location>
</feature>
<name>A0A286U8F7_9AGAM</name>
<dbReference type="InterPro" id="IPR036903">
    <property type="entry name" value="Nup98_auto-Pept-S59_dom_sf"/>
</dbReference>
<keyword evidence="8" id="KW-0539">Nucleus</keyword>
<dbReference type="GO" id="GO:0000973">
    <property type="term" value="P:post-transcriptional tethering of RNA polymerase II gene DNA at nuclear periphery"/>
    <property type="evidence" value="ECO:0007669"/>
    <property type="project" value="TreeGrafter"/>
</dbReference>
<comment type="caution">
    <text evidence="12">The sequence shown here is derived from an EMBL/GenBank/DDBJ whole genome shotgun (WGS) entry which is preliminary data.</text>
</comment>
<evidence type="ECO:0000256" key="2">
    <source>
        <dbReference type="ARBA" id="ARBA00008926"/>
    </source>
</evidence>
<dbReference type="InterPro" id="IPR042460">
    <property type="entry name" value="DCN1-like_PONY"/>
</dbReference>
<keyword evidence="5" id="KW-0653">Protein transport</keyword>
<feature type="compositionally biased region" description="Low complexity" evidence="9">
    <location>
        <begin position="281"/>
        <end position="296"/>
    </location>
</feature>
<feature type="compositionally biased region" description="Low complexity" evidence="9">
    <location>
        <begin position="560"/>
        <end position="601"/>
    </location>
</feature>
<feature type="compositionally biased region" description="Low complexity" evidence="9">
    <location>
        <begin position="724"/>
        <end position="735"/>
    </location>
</feature>
<protein>
    <submittedName>
        <fullName evidence="12">Defective in Cullin neddylation 1</fullName>
    </submittedName>
</protein>
<dbReference type="PANTHER" id="PTHR23198">
    <property type="entry name" value="NUCLEOPORIN"/>
    <property type="match status" value="1"/>
</dbReference>
<keyword evidence="7" id="KW-0906">Nuclear pore complex</keyword>
<dbReference type="Pfam" id="PF14555">
    <property type="entry name" value="UBA_4"/>
    <property type="match status" value="1"/>
</dbReference>
<dbReference type="EMBL" id="NBII01000009">
    <property type="protein sequence ID" value="PAV15858.1"/>
    <property type="molecule type" value="Genomic_DNA"/>
</dbReference>
<dbReference type="Gene3D" id="1.10.238.10">
    <property type="entry name" value="EF-hand"/>
    <property type="match status" value="1"/>
</dbReference>
<dbReference type="InterPro" id="IPR007230">
    <property type="entry name" value="Nup98_auto-Pept-S59_dom"/>
</dbReference>
<keyword evidence="3" id="KW-0813">Transport</keyword>
<dbReference type="Pfam" id="PF04096">
    <property type="entry name" value="Nucleoporin2"/>
    <property type="match status" value="1"/>
</dbReference>
<dbReference type="PANTHER" id="PTHR23198:SF6">
    <property type="entry name" value="NUCLEAR PORE COMPLEX PROTEIN NUP98-NUP96"/>
    <property type="match status" value="1"/>
</dbReference>
<feature type="region of interest" description="Disordered" evidence="9">
    <location>
        <begin position="1066"/>
        <end position="1100"/>
    </location>
</feature>
<evidence type="ECO:0000256" key="3">
    <source>
        <dbReference type="ARBA" id="ARBA00022448"/>
    </source>
</evidence>
<evidence type="ECO:0000259" key="11">
    <source>
        <dbReference type="PROSITE" id="PS51434"/>
    </source>
</evidence>
<feature type="compositionally biased region" description="Polar residues" evidence="9">
    <location>
        <begin position="663"/>
        <end position="681"/>
    </location>
</feature>
<dbReference type="InterPro" id="IPR025574">
    <property type="entry name" value="Nucleoporin_FG_rpt"/>
</dbReference>
<reference evidence="12 13" key="1">
    <citation type="journal article" date="2017" name="Mol. Ecol.">
        <title>Comparative and population genomic landscape of Phellinus noxius: A hypervariable fungus causing root rot in trees.</title>
        <authorList>
            <person name="Chung C.L."/>
            <person name="Lee T.J."/>
            <person name="Akiba M."/>
            <person name="Lee H.H."/>
            <person name="Kuo T.H."/>
            <person name="Liu D."/>
            <person name="Ke H.M."/>
            <person name="Yokoi T."/>
            <person name="Roa M.B."/>
            <person name="Lu M.J."/>
            <person name="Chang Y.Y."/>
            <person name="Ann P.J."/>
            <person name="Tsai J.N."/>
            <person name="Chen C.Y."/>
            <person name="Tzean S.S."/>
            <person name="Ota Y."/>
            <person name="Hattori T."/>
            <person name="Sahashi N."/>
            <person name="Liou R.F."/>
            <person name="Kikuchi T."/>
            <person name="Tsai I.J."/>
        </authorList>
    </citation>
    <scope>NUCLEOTIDE SEQUENCE [LARGE SCALE GENOMIC DNA]</scope>
    <source>
        <strain evidence="12 13">FFPRI411160</strain>
    </source>
</reference>
<feature type="compositionally biased region" description="Gly residues" evidence="9">
    <location>
        <begin position="763"/>
        <end position="772"/>
    </location>
</feature>
<gene>
    <name evidence="12" type="ORF">PNOK_0871600</name>
</gene>
<dbReference type="Gene3D" id="1.10.10.2360">
    <property type="match status" value="1"/>
</dbReference>
<dbReference type="AlphaFoldDB" id="A0A286U8F7"/>
<dbReference type="InterPro" id="IPR037665">
    <property type="entry name" value="Nucleoporin_S59-like"/>
</dbReference>
<dbReference type="InterPro" id="IPR005176">
    <property type="entry name" value="PONY_dom"/>
</dbReference>
<dbReference type="Gene3D" id="1.10.238.200">
    <property type="entry name" value="Cullin, PONY binding domain"/>
    <property type="match status" value="1"/>
</dbReference>
<keyword evidence="4" id="KW-0509">mRNA transport</keyword>
<feature type="compositionally biased region" description="Low complexity" evidence="9">
    <location>
        <begin position="790"/>
        <end position="805"/>
    </location>
</feature>
<dbReference type="GO" id="GO:0006405">
    <property type="term" value="P:RNA export from nucleus"/>
    <property type="evidence" value="ECO:0007669"/>
    <property type="project" value="TreeGrafter"/>
</dbReference>
<evidence type="ECO:0000256" key="9">
    <source>
        <dbReference type="SAM" id="MobiDB-lite"/>
    </source>
</evidence>
<dbReference type="GO" id="GO:0051028">
    <property type="term" value="P:mRNA transport"/>
    <property type="evidence" value="ECO:0007669"/>
    <property type="project" value="UniProtKB-KW"/>
</dbReference>
<dbReference type="PROSITE" id="PS51434">
    <property type="entry name" value="NUP_C"/>
    <property type="match status" value="1"/>
</dbReference>
<dbReference type="GO" id="GO:0006606">
    <property type="term" value="P:protein import into nucleus"/>
    <property type="evidence" value="ECO:0007669"/>
    <property type="project" value="TreeGrafter"/>
</dbReference>
<feature type="compositionally biased region" description="Polar residues" evidence="9">
    <location>
        <begin position="738"/>
        <end position="760"/>
    </location>
</feature>
<dbReference type="GO" id="GO:0017056">
    <property type="term" value="F:structural constituent of nuclear pore"/>
    <property type="evidence" value="ECO:0007669"/>
    <property type="project" value="InterPro"/>
</dbReference>
<feature type="region of interest" description="Disordered" evidence="9">
    <location>
        <begin position="519"/>
        <end position="824"/>
    </location>
</feature>
<dbReference type="GO" id="GO:0044614">
    <property type="term" value="C:nuclear pore cytoplasmic filaments"/>
    <property type="evidence" value="ECO:0007669"/>
    <property type="project" value="TreeGrafter"/>
</dbReference>
<proteinExistence type="inferred from homology"/>
<sequence>MSKSSRGSKSSSERQLETSIAQFCGVTGASAKDARKFLEKYKRLDAAIDSFYTDPNQFGGVISKKADADRVARLNALFDQYKDPDEDEIKIDGTLKWCEHLGVNPEDVVLLAIAYELKSMSMGTWTRAGWVDGWRSLGQDTIEGMKSILGQLSGQLATDPRYFQKVYAHTFEFAKAEGARSVGIDDAQGFWSLLLPHGLSGGALAHIPAEDEDGNGMSTGEEGWKTEYTEWWFEFLRERGGKGVSKDTWLMFLEFVRTIDSRFEKYDETAAWPSTIDDFPQQQNQQQGTSAFGQQQPNAFGGGGQTGFGGGGTGGFVQQQPQQPQVNPMFGAAAAAGTGTTPSTGFGAFGGGGTSAFGAKPATGFGAFGGGGTTTSAFGSNTGAFGQPSGSGTGAFGQPATGSAFGGIGGGGTGGFGAAKPATTTGGFGSNSTGANQNPEANVPPVATGSSNPPYVVYTEKDTSGPGGGNVTLNFQSISTMPAYRGTSFEEIRCQDYQQGRKAASASAFGQQTSAFGMAPSTSTSAFGQQPASTGGFGGFGQTQQQNTTQPSTGFGGFGQTNTTTTSAFGSTPAAPSAFGAFGQNNQQQQQQQQQQQPPQQTTSAFGAFGQTNQQQQQQQPQPSAFGAFGQNNNAPKPFSAFGGGGTTAATGTGAFGSGGFGQNTQPTTSAFGQTQNQGTTGAFGAFGQPKPSAFTPQPSTGGFGGFGQTQQPAVPQASTGLFGNTNNATTTPGTGLFGQTTNTQPSTGLFGNTQTQPASTGLFGGGTGTTGLFGNNNNQPKPAPVFGSTGAFGQTNQQATAGTQPSAGLFGQPLNQQNTATATGTGAFGGGTLFGAKPATTSLFGQSTTQPATTGFGTSLFGGGSTLGNNTGTGLFGQSTANNAPQNTASMTASIAQPVQQNLPIFSLLQSTNQPPVIDSQPKRMTSYFVDVPSRSTLTLSSSKFGNSNKLRGFASSTAGLSRNGTGLSSTITMTAPGNGLKGSTATRNGNGTSNLLGPDAFLGKSASLGSENKPSPKKLVLDKRMDPNEVFGRAAAKNGSLGGGPKVSFNPTMSAAARDKELFTVPSPAPTPAPAEKVSSTKKTSSGAGEDESSKEIQEGDYYIKPSLSVLRSLSNRELSSFEGLVVGRKGFGEIQFLEPVDLTALPRLSALLGRIVQIENKEAIIYPDDGNDAKPPPGEGLNVKARIILDGCFAIDKATGSPIRDENHPSFIKNVKKLKNMKRTQFDSYDNKTGRWAFIAERF</sequence>
<organism evidence="12 13">
    <name type="scientific">Pyrrhoderma noxium</name>
    <dbReference type="NCBI Taxonomy" id="2282107"/>
    <lineage>
        <taxon>Eukaryota</taxon>
        <taxon>Fungi</taxon>
        <taxon>Dikarya</taxon>
        <taxon>Basidiomycota</taxon>
        <taxon>Agaricomycotina</taxon>
        <taxon>Agaricomycetes</taxon>
        <taxon>Hymenochaetales</taxon>
        <taxon>Hymenochaetaceae</taxon>
        <taxon>Pyrrhoderma</taxon>
    </lineage>
</organism>
<evidence type="ECO:0000256" key="5">
    <source>
        <dbReference type="ARBA" id="ARBA00022927"/>
    </source>
</evidence>
<evidence type="ECO:0000256" key="8">
    <source>
        <dbReference type="ARBA" id="ARBA00023242"/>
    </source>
</evidence>
<dbReference type="Gene3D" id="1.10.8.10">
    <property type="entry name" value="DNA helicase RuvA subunit, C-terminal domain"/>
    <property type="match status" value="1"/>
</dbReference>
<dbReference type="PROSITE" id="PS51229">
    <property type="entry name" value="DCUN1"/>
    <property type="match status" value="1"/>
</dbReference>
<dbReference type="OrthoDB" id="27198at2759"/>
<dbReference type="GO" id="GO:0003723">
    <property type="term" value="F:RNA binding"/>
    <property type="evidence" value="ECO:0007669"/>
    <property type="project" value="TreeGrafter"/>
</dbReference>
<dbReference type="SUPFAM" id="SSF82215">
    <property type="entry name" value="C-terminal autoproteolytic domain of nucleoporin nup98"/>
    <property type="match status" value="1"/>
</dbReference>
<dbReference type="STRING" id="2282107.A0A286U8F7"/>
<evidence type="ECO:0000256" key="6">
    <source>
        <dbReference type="ARBA" id="ARBA00023010"/>
    </source>
</evidence>
<dbReference type="InParanoid" id="A0A286U8F7"/>
<evidence type="ECO:0000256" key="7">
    <source>
        <dbReference type="ARBA" id="ARBA00023132"/>
    </source>
</evidence>
<feature type="compositionally biased region" description="Polar residues" evidence="9">
    <location>
        <begin position="602"/>
        <end position="613"/>
    </location>
</feature>
<keyword evidence="6" id="KW-0811">Translocation</keyword>
<feature type="compositionally biased region" description="Low complexity" evidence="9">
    <location>
        <begin position="614"/>
        <end position="623"/>
    </location>
</feature>
<feature type="compositionally biased region" description="Gly residues" evidence="9">
    <location>
        <begin position="300"/>
        <end position="315"/>
    </location>
</feature>
<dbReference type="Proteomes" id="UP000217199">
    <property type="component" value="Unassembled WGS sequence"/>
</dbReference>
<feature type="compositionally biased region" description="Polar residues" evidence="9">
    <location>
        <begin position="519"/>
        <end position="528"/>
    </location>
</feature>
<feature type="compositionally biased region" description="Low complexity" evidence="9">
    <location>
        <begin position="542"/>
        <end position="553"/>
    </location>
</feature>
<evidence type="ECO:0000313" key="12">
    <source>
        <dbReference type="EMBL" id="PAV15858.1"/>
    </source>
</evidence>
<evidence type="ECO:0000256" key="1">
    <source>
        <dbReference type="ARBA" id="ARBA00004567"/>
    </source>
</evidence>
<dbReference type="FunFam" id="1.10.10.2360:FF:000001">
    <property type="entry name" value="Nuclear pore complex protein Nup98-Nup96"/>
    <property type="match status" value="1"/>
</dbReference>